<evidence type="ECO:0000256" key="1">
    <source>
        <dbReference type="SAM" id="MobiDB-lite"/>
    </source>
</evidence>
<organism evidence="2">
    <name type="scientific">Tanacetum cinerariifolium</name>
    <name type="common">Dalmatian daisy</name>
    <name type="synonym">Chrysanthemum cinerariifolium</name>
    <dbReference type="NCBI Taxonomy" id="118510"/>
    <lineage>
        <taxon>Eukaryota</taxon>
        <taxon>Viridiplantae</taxon>
        <taxon>Streptophyta</taxon>
        <taxon>Embryophyta</taxon>
        <taxon>Tracheophyta</taxon>
        <taxon>Spermatophyta</taxon>
        <taxon>Magnoliopsida</taxon>
        <taxon>eudicotyledons</taxon>
        <taxon>Gunneridae</taxon>
        <taxon>Pentapetalae</taxon>
        <taxon>asterids</taxon>
        <taxon>campanulids</taxon>
        <taxon>Asterales</taxon>
        <taxon>Asteraceae</taxon>
        <taxon>Asteroideae</taxon>
        <taxon>Anthemideae</taxon>
        <taxon>Anthemidinae</taxon>
        <taxon>Tanacetum</taxon>
    </lineage>
</organism>
<proteinExistence type="predicted"/>
<dbReference type="AlphaFoldDB" id="A0A699XMY0"/>
<protein>
    <submittedName>
        <fullName evidence="2">Uncharacterized protein</fullName>
    </submittedName>
</protein>
<name>A0A699XMY0_TANCI</name>
<feature type="non-terminal residue" evidence="2">
    <location>
        <position position="1"/>
    </location>
</feature>
<evidence type="ECO:0000313" key="2">
    <source>
        <dbReference type="EMBL" id="GFD59438.1"/>
    </source>
</evidence>
<sequence length="54" mass="5838">EMPRSRGNVVDQEAMQSSGPALAWSIAVASPSLPLPHRSRGTPNQCRGRPVRDL</sequence>
<accession>A0A699XMY0</accession>
<feature type="region of interest" description="Disordered" evidence="1">
    <location>
        <begin position="32"/>
        <end position="54"/>
    </location>
</feature>
<dbReference type="EMBL" id="BKCJ011864985">
    <property type="protein sequence ID" value="GFD59438.1"/>
    <property type="molecule type" value="Genomic_DNA"/>
</dbReference>
<comment type="caution">
    <text evidence="2">The sequence shown here is derived from an EMBL/GenBank/DDBJ whole genome shotgun (WGS) entry which is preliminary data.</text>
</comment>
<reference evidence="2" key="1">
    <citation type="journal article" date="2019" name="Sci. Rep.">
        <title>Draft genome of Tanacetum cinerariifolium, the natural source of mosquito coil.</title>
        <authorList>
            <person name="Yamashiro T."/>
            <person name="Shiraishi A."/>
            <person name="Satake H."/>
            <person name="Nakayama K."/>
        </authorList>
    </citation>
    <scope>NUCLEOTIDE SEQUENCE</scope>
</reference>
<gene>
    <name evidence="2" type="ORF">Tci_931407</name>
</gene>